<feature type="region of interest" description="Disordered" evidence="1">
    <location>
        <begin position="1"/>
        <end position="24"/>
    </location>
</feature>
<accession>A0A380P5L9</accession>
<reference evidence="3 4" key="1">
    <citation type="submission" date="2018-06" db="EMBL/GenBank/DDBJ databases">
        <authorList>
            <consortium name="Pathogen Informatics"/>
            <person name="Doyle S."/>
        </authorList>
    </citation>
    <scope>NUCLEOTIDE SEQUENCE [LARGE SCALE GENOMIC DNA]</scope>
    <source>
        <strain evidence="3 4">NCTC7807</strain>
    </source>
</reference>
<feature type="compositionally biased region" description="Basic and acidic residues" evidence="1">
    <location>
        <begin position="45"/>
        <end position="68"/>
    </location>
</feature>
<evidence type="ECO:0000259" key="2">
    <source>
        <dbReference type="Pfam" id="PF26450"/>
    </source>
</evidence>
<evidence type="ECO:0000256" key="1">
    <source>
        <dbReference type="SAM" id="MobiDB-lite"/>
    </source>
</evidence>
<dbReference type="AlphaFoldDB" id="A0A380P5L9"/>
<feature type="region of interest" description="Disordered" evidence="1">
    <location>
        <begin position="45"/>
        <end position="130"/>
    </location>
</feature>
<dbReference type="EMBL" id="UHID01000007">
    <property type="protein sequence ID" value="SUP59812.1"/>
    <property type="molecule type" value="Genomic_DNA"/>
</dbReference>
<protein>
    <recommendedName>
        <fullName evidence="2">DUF8129 domain-containing protein</fullName>
    </recommendedName>
</protein>
<dbReference type="RefSeq" id="WP_100457318.1">
    <property type="nucleotide sequence ID" value="NZ_UHID01000007.1"/>
</dbReference>
<gene>
    <name evidence="3" type="ORF">NCTC7807_03871</name>
</gene>
<name>A0A380P5L9_STRGR</name>
<dbReference type="InterPro" id="IPR058442">
    <property type="entry name" value="DUF8129"/>
</dbReference>
<dbReference type="GeneID" id="95071475"/>
<dbReference type="Pfam" id="PF26450">
    <property type="entry name" value="DUF8129"/>
    <property type="match status" value="1"/>
</dbReference>
<organism evidence="3 4">
    <name type="scientific">Streptomyces griseus</name>
    <dbReference type="NCBI Taxonomy" id="1911"/>
    <lineage>
        <taxon>Bacteria</taxon>
        <taxon>Bacillati</taxon>
        <taxon>Actinomycetota</taxon>
        <taxon>Actinomycetes</taxon>
        <taxon>Kitasatosporales</taxon>
        <taxon>Streptomycetaceae</taxon>
        <taxon>Streptomyces</taxon>
    </lineage>
</organism>
<evidence type="ECO:0000313" key="4">
    <source>
        <dbReference type="Proteomes" id="UP000254150"/>
    </source>
</evidence>
<feature type="compositionally biased region" description="Polar residues" evidence="1">
    <location>
        <begin position="120"/>
        <end position="130"/>
    </location>
</feature>
<sequence length="130" mass="14452">MQDKSSDPHPSREELPLPDYDHLPVSGLEHRMRALPAEDLRTVRAYEQEHADRPQVKQLIDHRLDQLEHGATPSGGDPAAPGAERPVSAREHPSISPQTGATPTEPPRHGLRHGTYGRSKPTQPNNPRQH</sequence>
<feature type="domain" description="DUF8129" evidence="2">
    <location>
        <begin position="15"/>
        <end position="68"/>
    </location>
</feature>
<evidence type="ECO:0000313" key="3">
    <source>
        <dbReference type="EMBL" id="SUP59812.1"/>
    </source>
</evidence>
<dbReference type="Proteomes" id="UP000254150">
    <property type="component" value="Unassembled WGS sequence"/>
</dbReference>
<proteinExistence type="predicted"/>